<evidence type="ECO:0000313" key="3">
    <source>
        <dbReference type="Proteomes" id="UP000283269"/>
    </source>
</evidence>
<dbReference type="STRING" id="93625.A0A409XI51"/>
<feature type="region of interest" description="Disordered" evidence="1">
    <location>
        <begin position="140"/>
        <end position="161"/>
    </location>
</feature>
<dbReference type="InParanoid" id="A0A409XI51"/>
<evidence type="ECO:0000313" key="2">
    <source>
        <dbReference type="EMBL" id="PPQ90401.1"/>
    </source>
</evidence>
<keyword evidence="3" id="KW-1185">Reference proteome</keyword>
<feature type="compositionally biased region" description="Polar residues" evidence="1">
    <location>
        <begin position="142"/>
        <end position="155"/>
    </location>
</feature>
<protein>
    <submittedName>
        <fullName evidence="2">Uncharacterized protein</fullName>
    </submittedName>
</protein>
<feature type="region of interest" description="Disordered" evidence="1">
    <location>
        <begin position="94"/>
        <end position="125"/>
    </location>
</feature>
<feature type="compositionally biased region" description="Basic and acidic residues" evidence="1">
    <location>
        <begin position="33"/>
        <end position="45"/>
    </location>
</feature>
<name>A0A409XI51_PSICY</name>
<dbReference type="OrthoDB" id="6105938at2759"/>
<dbReference type="AlphaFoldDB" id="A0A409XI51"/>
<proteinExistence type="predicted"/>
<reference evidence="2 3" key="1">
    <citation type="journal article" date="2018" name="Evol. Lett.">
        <title>Horizontal gene cluster transfer increased hallucinogenic mushroom diversity.</title>
        <authorList>
            <person name="Reynolds H.T."/>
            <person name="Vijayakumar V."/>
            <person name="Gluck-Thaler E."/>
            <person name="Korotkin H.B."/>
            <person name="Matheny P.B."/>
            <person name="Slot J.C."/>
        </authorList>
    </citation>
    <scope>NUCLEOTIDE SEQUENCE [LARGE SCALE GENOMIC DNA]</scope>
    <source>
        <strain evidence="2 3">2631</strain>
    </source>
</reference>
<organism evidence="2 3">
    <name type="scientific">Psilocybe cyanescens</name>
    <dbReference type="NCBI Taxonomy" id="93625"/>
    <lineage>
        <taxon>Eukaryota</taxon>
        <taxon>Fungi</taxon>
        <taxon>Dikarya</taxon>
        <taxon>Basidiomycota</taxon>
        <taxon>Agaricomycotina</taxon>
        <taxon>Agaricomycetes</taxon>
        <taxon>Agaricomycetidae</taxon>
        <taxon>Agaricales</taxon>
        <taxon>Agaricineae</taxon>
        <taxon>Strophariaceae</taxon>
        <taxon>Psilocybe</taxon>
    </lineage>
</organism>
<sequence>MLDDEFDNLPDEFADIQGVDWAQLLAGPSNARAEGRPAESPHENVEDPLPISPHSNDSSLYFPDDDLDSAFLAELDQVEQRVIGASQVASSSLLGGGMPQVHGPSRTGGSASSVHAPSAVAPQPQSHGVIELRGSHHLATAGISSSPQETKNSNAEARAREHVEQTFTIPIKRAHSNEPPHIISPKRKGKMKADNEMQQILASYEDELTCPMYVDHIFVGGNLFKAKS</sequence>
<dbReference type="Proteomes" id="UP000283269">
    <property type="component" value="Unassembled WGS sequence"/>
</dbReference>
<gene>
    <name evidence="2" type="ORF">CVT25_014919</name>
</gene>
<evidence type="ECO:0000256" key="1">
    <source>
        <dbReference type="SAM" id="MobiDB-lite"/>
    </source>
</evidence>
<accession>A0A409XI51</accession>
<comment type="caution">
    <text evidence="2">The sequence shown here is derived from an EMBL/GenBank/DDBJ whole genome shotgun (WGS) entry which is preliminary data.</text>
</comment>
<dbReference type="EMBL" id="NHYD01001635">
    <property type="protein sequence ID" value="PPQ90401.1"/>
    <property type="molecule type" value="Genomic_DNA"/>
</dbReference>
<feature type="compositionally biased region" description="Low complexity" evidence="1">
    <location>
        <begin position="110"/>
        <end position="125"/>
    </location>
</feature>
<feature type="region of interest" description="Disordered" evidence="1">
    <location>
        <begin position="27"/>
        <end position="62"/>
    </location>
</feature>